<evidence type="ECO:0000313" key="1">
    <source>
        <dbReference type="EMBL" id="MCL6682480.1"/>
    </source>
</evidence>
<protein>
    <submittedName>
        <fullName evidence="1">Uncharacterized protein</fullName>
    </submittedName>
</protein>
<accession>A0ABT0RIQ4</accession>
<gene>
    <name evidence="1" type="ORF">LZ536_00985</name>
</gene>
<name>A0ABT0RIQ4_9SPHN</name>
<dbReference type="Proteomes" id="UP001165363">
    <property type="component" value="Unassembled WGS sequence"/>
</dbReference>
<organism evidence="1 2">
    <name type="scientific">Sphingomonas alba</name>
    <dbReference type="NCBI Taxonomy" id="2908208"/>
    <lineage>
        <taxon>Bacteria</taxon>
        <taxon>Pseudomonadati</taxon>
        <taxon>Pseudomonadota</taxon>
        <taxon>Alphaproteobacteria</taxon>
        <taxon>Sphingomonadales</taxon>
        <taxon>Sphingomonadaceae</taxon>
        <taxon>Sphingomonas</taxon>
    </lineage>
</organism>
<keyword evidence="2" id="KW-1185">Reference proteome</keyword>
<evidence type="ECO:0000313" key="2">
    <source>
        <dbReference type="Proteomes" id="UP001165363"/>
    </source>
</evidence>
<comment type="caution">
    <text evidence="1">The sequence shown here is derived from an EMBL/GenBank/DDBJ whole genome shotgun (WGS) entry which is preliminary data.</text>
</comment>
<reference evidence="1" key="1">
    <citation type="submission" date="2022-05" db="EMBL/GenBank/DDBJ databases">
        <authorList>
            <person name="Jo J.-H."/>
            <person name="Im W.-T."/>
        </authorList>
    </citation>
    <scope>NUCLEOTIDE SEQUENCE</scope>
    <source>
        <strain evidence="1">SE158</strain>
    </source>
</reference>
<proteinExistence type="predicted"/>
<sequence length="250" mass="27880">MALNLRPAHGWRAFAGEVGVIVLGVLIALGAQQAAEALNQRSEAAETRTALTNEIEESLGTLELRRAAQPCIDKRLKELRGLVDEWGRTGSYKTPRWVSQATWFAIGTQRFDAAESAGRLALLPAEEQYRLGFIHGALVNYRAVQDRESEAWGSLRMLQSGADTLSPTDRTAIRQALQEASTLNYFIKIRVGQSLEQAAKYGWKPDMRRAKDTMRLAWKDGKFVPSVCLPIDTPPEVANRQANQRYDLPE</sequence>
<dbReference type="RefSeq" id="WP_249846449.1">
    <property type="nucleotide sequence ID" value="NZ_JAMGBD010000001.1"/>
</dbReference>
<dbReference type="EMBL" id="JAMGBD010000001">
    <property type="protein sequence ID" value="MCL6682480.1"/>
    <property type="molecule type" value="Genomic_DNA"/>
</dbReference>